<dbReference type="EMBL" id="JAUSRO010000011">
    <property type="protein sequence ID" value="MDP9901300.1"/>
    <property type="molecule type" value="Genomic_DNA"/>
</dbReference>
<dbReference type="PANTHER" id="PTHR36195:SF4">
    <property type="entry name" value="DOMAIN PROTEIN, PUTATIVE (AFU_ORTHOLOGUE AFUA_5G01990)-RELATED"/>
    <property type="match status" value="1"/>
</dbReference>
<dbReference type="PANTHER" id="PTHR36195">
    <property type="entry name" value="DOMAIN PROTEIN, PUTATIVE (AFU_ORTHOLOGUE AFUA_5G01990)-RELATED-RELATED"/>
    <property type="match status" value="1"/>
</dbReference>
<accession>A0ABT9SAB7</accession>
<keyword evidence="3" id="KW-1185">Reference proteome</keyword>
<dbReference type="Gene3D" id="2.40.180.10">
    <property type="entry name" value="Catalase core domain"/>
    <property type="match status" value="1"/>
</dbReference>
<evidence type="ECO:0000256" key="1">
    <source>
        <dbReference type="ARBA" id="ARBA00002974"/>
    </source>
</evidence>
<dbReference type="RefSeq" id="WP_307691068.1">
    <property type="nucleotide sequence ID" value="NZ_JAUSRO010000011.1"/>
</dbReference>
<protein>
    <recommendedName>
        <fullName evidence="4">Catalase</fullName>
    </recommendedName>
</protein>
<dbReference type="SUPFAM" id="SSF56634">
    <property type="entry name" value="Heme-dependent catalase-like"/>
    <property type="match status" value="1"/>
</dbReference>
<dbReference type="PROSITE" id="PS51402">
    <property type="entry name" value="CATALASE_3"/>
    <property type="match status" value="1"/>
</dbReference>
<dbReference type="InterPro" id="IPR020835">
    <property type="entry name" value="Catalase_sf"/>
</dbReference>
<dbReference type="Proteomes" id="UP001226867">
    <property type="component" value="Unassembled WGS sequence"/>
</dbReference>
<evidence type="ECO:0000313" key="3">
    <source>
        <dbReference type="Proteomes" id="UP001226867"/>
    </source>
</evidence>
<organism evidence="2 3">
    <name type="scientific">Variovorax ginsengisoli</name>
    <dbReference type="NCBI Taxonomy" id="363844"/>
    <lineage>
        <taxon>Bacteria</taxon>
        <taxon>Pseudomonadati</taxon>
        <taxon>Pseudomonadota</taxon>
        <taxon>Betaproteobacteria</taxon>
        <taxon>Burkholderiales</taxon>
        <taxon>Comamonadaceae</taxon>
        <taxon>Variovorax</taxon>
    </lineage>
</organism>
<sequence length="371" mass="39865">MTTSTTPGPIVPLRYEPAFEVPEEDEAETTQSLIETLTRIGETVRKDEGHAHRGVHAKSHGLLLGRLDVLPGLPEMLAQGLFAQPGSYPVAMRISTVPGDLLDDAVSTPRGLAVKVVGVPGERLSTSEGAATQDFVMVNGPVFSAPNAKKFLQTLKLLASTTDKAPGLKKVLAATLRGVESLIEKVGGESATLKAMGGHPETHVLGETYYSQVPMRYGPYMAKLSIAPVSPSLTALIDAPVDLDGKPDGLREAVVEHFRAQGGTWELRVQLCTDLETMPIEDASVQWPEDQSPYVAVARITAEPQVAWSPARSAAVDDGMAFSPWHTLAAHQPIGSIMRVRKAVYEASARFRSQHNATRVQEPETLTSLPE</sequence>
<dbReference type="InterPro" id="IPR018028">
    <property type="entry name" value="Catalase"/>
</dbReference>
<proteinExistence type="predicted"/>
<evidence type="ECO:0000313" key="2">
    <source>
        <dbReference type="EMBL" id="MDP9901300.1"/>
    </source>
</evidence>
<dbReference type="CDD" id="cd08152">
    <property type="entry name" value="y4iL_like"/>
    <property type="match status" value="1"/>
</dbReference>
<name>A0ABT9SAB7_9BURK</name>
<evidence type="ECO:0008006" key="4">
    <source>
        <dbReference type="Google" id="ProtNLM"/>
    </source>
</evidence>
<comment type="function">
    <text evidence="1">Decomposes hydrogen peroxide into water and oxygen; serves to protect cells from the toxic effects of hydrogen peroxide.</text>
</comment>
<reference evidence="2 3" key="1">
    <citation type="submission" date="2023-07" db="EMBL/GenBank/DDBJ databases">
        <title>Sorghum-associated microbial communities from plants grown in Nebraska, USA.</title>
        <authorList>
            <person name="Schachtman D."/>
        </authorList>
    </citation>
    <scope>NUCLEOTIDE SEQUENCE [LARGE SCALE GENOMIC DNA]</scope>
    <source>
        <strain evidence="2 3">DS1607</strain>
    </source>
</reference>
<comment type="caution">
    <text evidence="2">The sequence shown here is derived from an EMBL/GenBank/DDBJ whole genome shotgun (WGS) entry which is preliminary data.</text>
</comment>
<gene>
    <name evidence="2" type="ORF">J2W36_003566</name>
</gene>